<dbReference type="AlphaFoldDB" id="A0A974BJP9"/>
<evidence type="ECO:0000256" key="5">
    <source>
        <dbReference type="ARBA" id="ARBA00022989"/>
    </source>
</evidence>
<accession>A0A974BJP9</accession>
<comment type="similarity">
    <text evidence="7">Belongs to the binding-protein-dependent transport system permease family.</text>
</comment>
<comment type="subcellular location">
    <subcellularLocation>
        <location evidence="1 7">Cell membrane</location>
        <topology evidence="1 7">Multi-pass membrane protein</topology>
    </subcellularLocation>
</comment>
<evidence type="ECO:0000256" key="4">
    <source>
        <dbReference type="ARBA" id="ARBA00022692"/>
    </source>
</evidence>
<comment type="caution">
    <text evidence="9">The sequence shown here is derived from an EMBL/GenBank/DDBJ whole genome shotgun (WGS) entry which is preliminary data.</text>
</comment>
<dbReference type="Pfam" id="PF00528">
    <property type="entry name" value="BPD_transp_1"/>
    <property type="match status" value="1"/>
</dbReference>
<dbReference type="Pfam" id="PF19300">
    <property type="entry name" value="BPD_transp_1_N"/>
    <property type="match status" value="1"/>
</dbReference>
<dbReference type="InterPro" id="IPR035906">
    <property type="entry name" value="MetI-like_sf"/>
</dbReference>
<evidence type="ECO:0000256" key="7">
    <source>
        <dbReference type="RuleBase" id="RU363032"/>
    </source>
</evidence>
<dbReference type="GO" id="GO:0005886">
    <property type="term" value="C:plasma membrane"/>
    <property type="evidence" value="ECO:0007669"/>
    <property type="project" value="UniProtKB-SubCell"/>
</dbReference>
<keyword evidence="4 7" id="KW-0812">Transmembrane</keyword>
<dbReference type="InterPro" id="IPR000515">
    <property type="entry name" value="MetI-like"/>
</dbReference>
<evidence type="ECO:0000259" key="8">
    <source>
        <dbReference type="PROSITE" id="PS50928"/>
    </source>
</evidence>
<dbReference type="PANTHER" id="PTHR43163:SF9">
    <property type="entry name" value="ABC TRANSPORTER PERMEASE PROTEIN"/>
    <property type="match status" value="1"/>
</dbReference>
<feature type="domain" description="ABC transmembrane type-1" evidence="8">
    <location>
        <begin position="96"/>
        <end position="311"/>
    </location>
</feature>
<keyword evidence="2 7" id="KW-0813">Transport</keyword>
<sequence>MARYLRRRILTGILIILVSLVINFMLIHLAPGNPISLLAGKDNPSQEMIDALTEKYGLNDPIHIQFISYVKTLLKGDLGYSIMSSEPVSKLIFEKVGPTLLLALTSILLAVVIGTASGIFAARKRGSLFDVTMNGLSYVFDSTPSFWLGLMLILIFASKLKIFPTAGMVDLRAQHEGIAKAVDILWHLTLPLITVTLIQIPYYFRIARASVIQTMSEDFITTFRAAGMKENKIFKKYIFKNAILPTITVFGINLAYVISGVAIIEIVFAWPGMGRLMMTAISKRDYPLLMGIYLILSVSIAVCMIVVDLIYAVIDPRIRYD</sequence>
<feature type="transmembrane region" description="Helical" evidence="7">
    <location>
        <begin position="143"/>
        <end position="164"/>
    </location>
</feature>
<evidence type="ECO:0000256" key="6">
    <source>
        <dbReference type="ARBA" id="ARBA00023136"/>
    </source>
</evidence>
<evidence type="ECO:0000313" key="10">
    <source>
        <dbReference type="Proteomes" id="UP000611629"/>
    </source>
</evidence>
<feature type="transmembrane region" description="Helical" evidence="7">
    <location>
        <begin position="290"/>
        <end position="314"/>
    </location>
</feature>
<keyword evidence="3" id="KW-1003">Cell membrane</keyword>
<reference evidence="9" key="1">
    <citation type="submission" date="2020-07" db="EMBL/GenBank/DDBJ databases">
        <title>Genomic analysis of a strain of Sedimentibacter Hydroxybenzoicus DSM7310.</title>
        <authorList>
            <person name="Ma S."/>
        </authorList>
    </citation>
    <scope>NUCLEOTIDE SEQUENCE</scope>
    <source>
        <strain evidence="9">DSM 7310</strain>
    </source>
</reference>
<feature type="transmembrane region" description="Helical" evidence="7">
    <location>
        <begin position="242"/>
        <end position="270"/>
    </location>
</feature>
<proteinExistence type="inferred from homology"/>
<feature type="transmembrane region" description="Helical" evidence="7">
    <location>
        <begin position="9"/>
        <end position="30"/>
    </location>
</feature>
<evidence type="ECO:0000313" key="9">
    <source>
        <dbReference type="EMBL" id="NYB74012.1"/>
    </source>
</evidence>
<evidence type="ECO:0000256" key="1">
    <source>
        <dbReference type="ARBA" id="ARBA00004651"/>
    </source>
</evidence>
<organism evidence="9 10">
    <name type="scientific">Sedimentibacter hydroxybenzoicus DSM 7310</name>
    <dbReference type="NCBI Taxonomy" id="1123245"/>
    <lineage>
        <taxon>Bacteria</taxon>
        <taxon>Bacillati</taxon>
        <taxon>Bacillota</taxon>
        <taxon>Tissierellia</taxon>
        <taxon>Sedimentibacter</taxon>
    </lineage>
</organism>
<protein>
    <submittedName>
        <fullName evidence="9">ABC transporter permease</fullName>
    </submittedName>
</protein>
<dbReference type="Gene3D" id="1.10.3720.10">
    <property type="entry name" value="MetI-like"/>
    <property type="match status" value="1"/>
</dbReference>
<evidence type="ECO:0000256" key="3">
    <source>
        <dbReference type="ARBA" id="ARBA00022475"/>
    </source>
</evidence>
<dbReference type="SUPFAM" id="SSF161098">
    <property type="entry name" value="MetI-like"/>
    <property type="match status" value="1"/>
</dbReference>
<gene>
    <name evidence="9" type="ORF">HZF24_07635</name>
</gene>
<feature type="transmembrane region" description="Helical" evidence="7">
    <location>
        <begin position="100"/>
        <end position="122"/>
    </location>
</feature>
<name>A0A974BJP9_SEDHY</name>
<keyword evidence="6 7" id="KW-0472">Membrane</keyword>
<keyword evidence="5 7" id="KW-1133">Transmembrane helix</keyword>
<dbReference type="CDD" id="cd06261">
    <property type="entry name" value="TM_PBP2"/>
    <property type="match status" value="1"/>
</dbReference>
<dbReference type="PANTHER" id="PTHR43163">
    <property type="entry name" value="DIPEPTIDE TRANSPORT SYSTEM PERMEASE PROTEIN DPPB-RELATED"/>
    <property type="match status" value="1"/>
</dbReference>
<keyword evidence="10" id="KW-1185">Reference proteome</keyword>
<dbReference type="PROSITE" id="PS50928">
    <property type="entry name" value="ABC_TM1"/>
    <property type="match status" value="1"/>
</dbReference>
<dbReference type="InterPro" id="IPR045621">
    <property type="entry name" value="BPD_transp_1_N"/>
</dbReference>
<dbReference type="RefSeq" id="WP_179237706.1">
    <property type="nucleotide sequence ID" value="NZ_JACBNQ010000006.1"/>
</dbReference>
<feature type="transmembrane region" description="Helical" evidence="7">
    <location>
        <begin position="184"/>
        <end position="204"/>
    </location>
</feature>
<dbReference type="GO" id="GO:0055085">
    <property type="term" value="P:transmembrane transport"/>
    <property type="evidence" value="ECO:0007669"/>
    <property type="project" value="InterPro"/>
</dbReference>
<dbReference type="Proteomes" id="UP000611629">
    <property type="component" value="Unassembled WGS sequence"/>
</dbReference>
<dbReference type="EMBL" id="JACBNQ010000006">
    <property type="protein sequence ID" value="NYB74012.1"/>
    <property type="molecule type" value="Genomic_DNA"/>
</dbReference>
<evidence type="ECO:0000256" key="2">
    <source>
        <dbReference type="ARBA" id="ARBA00022448"/>
    </source>
</evidence>